<sequence>MAGTAVLPAMNTNGEKNVHPFFTKPDTTYCHSTITHQRNEDFDCVANEAHDETQNKPKRTTSKRRQKNGDQCSTKGKTQRTLGEIVNGKDAAPAAAEEVINVYTSEPNLNTARQKRRHTNEHEAAEFGASTAVEEAELPRSPRKRSSSPRVIIPASSPLPTKVAANMSHMFGGMATPETNEAVLESATPQRKVLRLNANGKFSSPPIKKTKNSGEPKPEAPKRRGRKRTSVVTSYNVPLVVVCRYGEKEGRRQEIGKRIDRILQGAEIITMMKPKTTPKKRITRQPKATHPFFAGKQEDAAPPEKESPRKASAVTPGKLRVKAFSDRIRDPKETHIFHSALLRDRHMVKHVGSKEAPFPDKEQAHVRDVSELSSMDRVWNETLRLRLPSRKRKQAEVRLRHNESILARFTAALEPEADRQLRQDGFREPDASLNLPQKLLMSGEEIAEQIKRHLSVVLVGPSQDEVSTGATQHAQHPSLQNLYDKIPTTLTAFDESKGEVLQWTQKYAPSCCAEILQSDKEMAVLRTWLTSLAVQAVGGAAITMERVAKAEAAERPKKKRKKKPHDLDDFLVDSDDDSRDMSELADLDHSAEFTRAAPKSIVQVAQTGAKFGNAVLLSGPHGCGKTAAAYAVAREMGYKVFEISPSERRSGRDILDKIGDMTENHLVKHHGTDSVDLSDNEGPTRMDEAFQEDLESGRQGKMMSFFKPKAQRKPKPAEPRKVVKEKTVKAVQDAIKRRPKEQQQSLILLEEVDILFKDDKEFWTTILKLITTSKRPFIMTCNDEDLVPLQALSLHAILRFTQPPVDLATDYMLLLAAAEGHLLERPAVNSLYQYHHCDLRASISELDYWCQMGIGDPRGGLSWIYQRWPPGSDVDERGRRLRVVSEGTYRLSMGQSQSSSAEGCLSFESAEEPPSSVFDWEQLLLARNPWPADPRSQLQTLSHVATIADTFSAADVFCSMGLAASENVDPTQPAMPDKARGNYIEGIALLQTDERIDCGGMSTDLLLATNLAARRALGAPADSRDSVNNGSRRTARQELPLGRRAFSCFDAISMLGDTNAAINPGLTQSAFDGPLNIIATDLAPYVRSIVQYDQVLEEQRDRLNLLMTDGRKAKRVRTTRAARSALEGGLRSTTRREKWFSKDLDFHAVLATGGHDWPRASSAPPSATGSADIMSQNSADVPPGGMEAIQYEG</sequence>
<dbReference type="GO" id="GO:0016887">
    <property type="term" value="F:ATP hydrolysis activity"/>
    <property type="evidence" value="ECO:0007669"/>
    <property type="project" value="InterPro"/>
</dbReference>
<gene>
    <name evidence="3" type="ORF">DOTSEDRAFT_166880</name>
</gene>
<dbReference type="Gene3D" id="3.40.50.300">
    <property type="entry name" value="P-loop containing nucleotide triphosphate hydrolases"/>
    <property type="match status" value="1"/>
</dbReference>
<dbReference type="STRING" id="675120.N1PW97"/>
<dbReference type="InterPro" id="IPR003959">
    <property type="entry name" value="ATPase_AAA_core"/>
</dbReference>
<dbReference type="InterPro" id="IPR003593">
    <property type="entry name" value="AAA+_ATPase"/>
</dbReference>
<feature type="compositionally biased region" description="Acidic residues" evidence="1">
    <location>
        <begin position="569"/>
        <end position="578"/>
    </location>
</feature>
<keyword evidence="4" id="KW-1185">Reference proteome</keyword>
<dbReference type="OMA" id="RNHLVQQ"/>
<feature type="region of interest" description="Disordered" evidence="1">
    <location>
        <begin position="1155"/>
        <end position="1184"/>
    </location>
</feature>
<evidence type="ECO:0000256" key="1">
    <source>
        <dbReference type="SAM" id="MobiDB-lite"/>
    </source>
</evidence>
<reference evidence="3 4" key="2">
    <citation type="journal article" date="2012" name="PLoS Pathog.">
        <title>Diverse lifestyles and strategies of plant pathogenesis encoded in the genomes of eighteen Dothideomycetes fungi.</title>
        <authorList>
            <person name="Ohm R.A."/>
            <person name="Feau N."/>
            <person name="Henrissat B."/>
            <person name="Schoch C.L."/>
            <person name="Horwitz B.A."/>
            <person name="Barry K.W."/>
            <person name="Condon B.J."/>
            <person name="Copeland A.C."/>
            <person name="Dhillon B."/>
            <person name="Glaser F."/>
            <person name="Hesse C.N."/>
            <person name="Kosti I."/>
            <person name="LaButti K."/>
            <person name="Lindquist E.A."/>
            <person name="Lucas S."/>
            <person name="Salamov A.A."/>
            <person name="Bradshaw R.E."/>
            <person name="Ciuffetti L."/>
            <person name="Hamelin R.C."/>
            <person name="Kema G.H.J."/>
            <person name="Lawrence C."/>
            <person name="Scott J.A."/>
            <person name="Spatafora J.W."/>
            <person name="Turgeon B.G."/>
            <person name="de Wit P.J.G.M."/>
            <person name="Zhong S."/>
            <person name="Goodwin S.B."/>
            <person name="Grigoriev I.V."/>
        </authorList>
    </citation>
    <scope>NUCLEOTIDE SEQUENCE [LARGE SCALE GENOMIC DNA]</scope>
    <source>
        <strain evidence="4">NZE10 / CBS 128990</strain>
    </source>
</reference>
<feature type="compositionally biased region" description="Basic and acidic residues" evidence="1">
    <location>
        <begin position="212"/>
        <end position="222"/>
    </location>
</feature>
<dbReference type="OrthoDB" id="9996895at2759"/>
<name>N1PW97_DOTSN</name>
<feature type="compositionally biased region" description="Basic and acidic residues" evidence="1">
    <location>
        <begin position="296"/>
        <end position="309"/>
    </location>
</feature>
<feature type="region of interest" description="Disordered" evidence="1">
    <location>
        <begin position="195"/>
        <end position="231"/>
    </location>
</feature>
<dbReference type="SUPFAM" id="SSF52540">
    <property type="entry name" value="P-loop containing nucleoside triphosphate hydrolases"/>
    <property type="match status" value="1"/>
</dbReference>
<dbReference type="GO" id="GO:0003677">
    <property type="term" value="F:DNA binding"/>
    <property type="evidence" value="ECO:0007669"/>
    <property type="project" value="TreeGrafter"/>
</dbReference>
<accession>N1PW97</accession>
<dbReference type="SMART" id="SM00382">
    <property type="entry name" value="AAA"/>
    <property type="match status" value="1"/>
</dbReference>
<feature type="region of interest" description="Disordered" evidence="1">
    <location>
        <begin position="549"/>
        <end position="581"/>
    </location>
</feature>
<dbReference type="PANTHER" id="PTHR23389">
    <property type="entry name" value="CHROMOSOME TRANSMISSION FIDELITY FACTOR 18"/>
    <property type="match status" value="1"/>
</dbReference>
<feature type="compositionally biased region" description="Basic residues" evidence="1">
    <location>
        <begin position="56"/>
        <end position="66"/>
    </location>
</feature>
<feature type="compositionally biased region" description="Polar residues" evidence="1">
    <location>
        <begin position="69"/>
        <end position="81"/>
    </location>
</feature>
<dbReference type="AlphaFoldDB" id="N1PW97"/>
<evidence type="ECO:0000313" key="3">
    <source>
        <dbReference type="EMBL" id="EME47652.1"/>
    </source>
</evidence>
<proteinExistence type="predicted"/>
<feature type="region of interest" description="Disordered" evidence="1">
    <location>
        <begin position="48"/>
        <end position="81"/>
    </location>
</feature>
<feature type="region of interest" description="Disordered" evidence="1">
    <location>
        <begin position="110"/>
        <end position="157"/>
    </location>
</feature>
<protein>
    <recommendedName>
        <fullName evidence="2">AAA+ ATPase domain-containing protein</fullName>
    </recommendedName>
</protein>
<dbReference type="GO" id="GO:0005524">
    <property type="term" value="F:ATP binding"/>
    <property type="evidence" value="ECO:0007669"/>
    <property type="project" value="InterPro"/>
</dbReference>
<evidence type="ECO:0000259" key="2">
    <source>
        <dbReference type="SMART" id="SM00382"/>
    </source>
</evidence>
<dbReference type="InterPro" id="IPR027417">
    <property type="entry name" value="P-loop_NTPase"/>
</dbReference>
<dbReference type="EMBL" id="KB446536">
    <property type="protein sequence ID" value="EME47652.1"/>
    <property type="molecule type" value="Genomic_DNA"/>
</dbReference>
<dbReference type="HOGENOM" id="CLU_003721_0_0_1"/>
<dbReference type="PANTHER" id="PTHR23389:SF21">
    <property type="entry name" value="ATPASE FAMILY AAA DOMAIN-CONTAINING PROTEIN 5"/>
    <property type="match status" value="1"/>
</dbReference>
<reference evidence="4" key="1">
    <citation type="journal article" date="2012" name="PLoS Genet.">
        <title>The genomes of the fungal plant pathogens Cladosporium fulvum and Dothistroma septosporum reveal adaptation to different hosts and lifestyles but also signatures of common ancestry.</title>
        <authorList>
            <person name="de Wit P.J.G.M."/>
            <person name="van der Burgt A."/>
            <person name="Oekmen B."/>
            <person name="Stergiopoulos I."/>
            <person name="Abd-Elsalam K.A."/>
            <person name="Aerts A.L."/>
            <person name="Bahkali A.H."/>
            <person name="Beenen H.G."/>
            <person name="Chettri P."/>
            <person name="Cox M.P."/>
            <person name="Datema E."/>
            <person name="de Vries R.P."/>
            <person name="Dhillon B."/>
            <person name="Ganley A.R."/>
            <person name="Griffiths S.A."/>
            <person name="Guo Y."/>
            <person name="Hamelin R.C."/>
            <person name="Henrissat B."/>
            <person name="Kabir M.S."/>
            <person name="Jashni M.K."/>
            <person name="Kema G."/>
            <person name="Klaubauf S."/>
            <person name="Lapidus A."/>
            <person name="Levasseur A."/>
            <person name="Lindquist E."/>
            <person name="Mehrabi R."/>
            <person name="Ohm R.A."/>
            <person name="Owen T.J."/>
            <person name="Salamov A."/>
            <person name="Schwelm A."/>
            <person name="Schijlen E."/>
            <person name="Sun H."/>
            <person name="van den Burg H.A."/>
            <person name="van Ham R.C.H.J."/>
            <person name="Zhang S."/>
            <person name="Goodwin S.B."/>
            <person name="Grigoriev I.V."/>
            <person name="Collemare J."/>
            <person name="Bradshaw R.E."/>
        </authorList>
    </citation>
    <scope>NUCLEOTIDE SEQUENCE [LARGE SCALE GENOMIC DNA]</scope>
    <source>
        <strain evidence="4">NZE10 / CBS 128990</strain>
    </source>
</reference>
<dbReference type="Pfam" id="PF00004">
    <property type="entry name" value="AAA"/>
    <property type="match status" value="1"/>
</dbReference>
<feature type="domain" description="AAA+ ATPase" evidence="2">
    <location>
        <begin position="611"/>
        <end position="804"/>
    </location>
</feature>
<dbReference type="eggNOG" id="KOG1968">
    <property type="taxonomic scope" value="Eukaryota"/>
</dbReference>
<feature type="region of interest" description="Disordered" evidence="1">
    <location>
        <begin position="294"/>
        <end position="315"/>
    </location>
</feature>
<dbReference type="Proteomes" id="UP000016933">
    <property type="component" value="Unassembled WGS sequence"/>
</dbReference>
<evidence type="ECO:0000313" key="4">
    <source>
        <dbReference type="Proteomes" id="UP000016933"/>
    </source>
</evidence>
<dbReference type="GO" id="GO:0005634">
    <property type="term" value="C:nucleus"/>
    <property type="evidence" value="ECO:0007669"/>
    <property type="project" value="TreeGrafter"/>
</dbReference>
<organism evidence="3 4">
    <name type="scientific">Dothistroma septosporum (strain NZE10 / CBS 128990)</name>
    <name type="common">Red band needle blight fungus</name>
    <name type="synonym">Mycosphaerella pini</name>
    <dbReference type="NCBI Taxonomy" id="675120"/>
    <lineage>
        <taxon>Eukaryota</taxon>
        <taxon>Fungi</taxon>
        <taxon>Dikarya</taxon>
        <taxon>Ascomycota</taxon>
        <taxon>Pezizomycotina</taxon>
        <taxon>Dothideomycetes</taxon>
        <taxon>Dothideomycetidae</taxon>
        <taxon>Mycosphaerellales</taxon>
        <taxon>Mycosphaerellaceae</taxon>
        <taxon>Dothistroma</taxon>
    </lineage>
</organism>